<evidence type="ECO:0000313" key="2">
    <source>
        <dbReference type="Proteomes" id="UP000297245"/>
    </source>
</evidence>
<keyword evidence="2" id="KW-1185">Reference proteome</keyword>
<reference evidence="1 2" key="1">
    <citation type="journal article" date="2019" name="Nat. Ecol. Evol.">
        <title>Megaphylogeny resolves global patterns of mushroom evolution.</title>
        <authorList>
            <person name="Varga T."/>
            <person name="Krizsan K."/>
            <person name="Foldi C."/>
            <person name="Dima B."/>
            <person name="Sanchez-Garcia M."/>
            <person name="Sanchez-Ramirez S."/>
            <person name="Szollosi G.J."/>
            <person name="Szarkandi J.G."/>
            <person name="Papp V."/>
            <person name="Albert L."/>
            <person name="Andreopoulos W."/>
            <person name="Angelini C."/>
            <person name="Antonin V."/>
            <person name="Barry K.W."/>
            <person name="Bougher N.L."/>
            <person name="Buchanan P."/>
            <person name="Buyck B."/>
            <person name="Bense V."/>
            <person name="Catcheside P."/>
            <person name="Chovatia M."/>
            <person name="Cooper J."/>
            <person name="Damon W."/>
            <person name="Desjardin D."/>
            <person name="Finy P."/>
            <person name="Geml J."/>
            <person name="Haridas S."/>
            <person name="Hughes K."/>
            <person name="Justo A."/>
            <person name="Karasinski D."/>
            <person name="Kautmanova I."/>
            <person name="Kiss B."/>
            <person name="Kocsube S."/>
            <person name="Kotiranta H."/>
            <person name="LaButti K.M."/>
            <person name="Lechner B.E."/>
            <person name="Liimatainen K."/>
            <person name="Lipzen A."/>
            <person name="Lukacs Z."/>
            <person name="Mihaltcheva S."/>
            <person name="Morgado L.N."/>
            <person name="Niskanen T."/>
            <person name="Noordeloos M.E."/>
            <person name="Ohm R.A."/>
            <person name="Ortiz-Santana B."/>
            <person name="Ovrebo C."/>
            <person name="Racz N."/>
            <person name="Riley R."/>
            <person name="Savchenko A."/>
            <person name="Shiryaev A."/>
            <person name="Soop K."/>
            <person name="Spirin V."/>
            <person name="Szebenyi C."/>
            <person name="Tomsovsky M."/>
            <person name="Tulloss R.E."/>
            <person name="Uehling J."/>
            <person name="Grigoriev I.V."/>
            <person name="Vagvolgyi C."/>
            <person name="Papp T."/>
            <person name="Martin F.M."/>
            <person name="Miettinen O."/>
            <person name="Hibbett D.S."/>
            <person name="Nagy L.G."/>
        </authorList>
    </citation>
    <scope>NUCLEOTIDE SEQUENCE [LARGE SCALE GENOMIC DNA]</scope>
    <source>
        <strain evidence="1 2">CBS 962.96</strain>
    </source>
</reference>
<dbReference type="AlphaFoldDB" id="A0A4S8MC66"/>
<evidence type="ECO:0000313" key="1">
    <source>
        <dbReference type="EMBL" id="THV00103.1"/>
    </source>
</evidence>
<gene>
    <name evidence="1" type="ORF">K435DRAFT_855068</name>
</gene>
<accession>A0A4S8MC66</accession>
<sequence>MSMVCTVRAMWVFAKNEYPTTADSWLVLELTPATGHQPEFLSLIASLQGPTQTSYNSWSMGDTEEGDMYMLVTYCPKLVPVLASENVVIPPSPESGLQGVGLYDHWDNKRKALTPGCCACVRFHSVTEKMSDGVLDKFLIAESILVMESVVPWYTVCETPSHRDLFICMNTRDDQNPEEHNLQERDCSD</sequence>
<dbReference type="Proteomes" id="UP000297245">
    <property type="component" value="Unassembled WGS sequence"/>
</dbReference>
<organism evidence="1 2">
    <name type="scientific">Dendrothele bispora (strain CBS 962.96)</name>
    <dbReference type="NCBI Taxonomy" id="1314807"/>
    <lineage>
        <taxon>Eukaryota</taxon>
        <taxon>Fungi</taxon>
        <taxon>Dikarya</taxon>
        <taxon>Basidiomycota</taxon>
        <taxon>Agaricomycotina</taxon>
        <taxon>Agaricomycetes</taxon>
        <taxon>Agaricomycetidae</taxon>
        <taxon>Agaricales</taxon>
        <taxon>Agaricales incertae sedis</taxon>
        <taxon>Dendrothele</taxon>
    </lineage>
</organism>
<proteinExistence type="predicted"/>
<protein>
    <submittedName>
        <fullName evidence="1">Uncharacterized protein</fullName>
    </submittedName>
</protein>
<dbReference type="EMBL" id="ML179109">
    <property type="protein sequence ID" value="THV00103.1"/>
    <property type="molecule type" value="Genomic_DNA"/>
</dbReference>
<name>A0A4S8MC66_DENBC</name>